<feature type="non-terminal residue" evidence="4">
    <location>
        <position position="112"/>
    </location>
</feature>
<reference evidence="4 5" key="1">
    <citation type="submission" date="2019-11" db="EMBL/GenBank/DDBJ databases">
        <title>Genome-resolved metagenomics to study the prevalence of co-infection and intraspecific heterogeneity among plant pathogen metapopulations.</title>
        <authorList>
            <person name="Newberry E."/>
            <person name="Bhandari R."/>
            <person name="Kemble J."/>
            <person name="Sikora E."/>
            <person name="Potnis N."/>
        </authorList>
    </citation>
    <scope>NUCLEOTIDE SEQUENCE [LARGE SCALE GENOMIC DNA]</scope>
    <source>
        <strain evidence="4">Xp_Tom_Tuscaloosa_18b</strain>
    </source>
</reference>
<keyword evidence="2" id="KW-0472">Membrane</keyword>
<dbReference type="Gene3D" id="2.40.170.20">
    <property type="entry name" value="TonB-dependent receptor, beta-barrel domain"/>
    <property type="match status" value="1"/>
</dbReference>
<evidence type="ECO:0000256" key="3">
    <source>
        <dbReference type="ARBA" id="ARBA00023237"/>
    </source>
</evidence>
<keyword evidence="3" id="KW-0998">Cell outer membrane</keyword>
<evidence type="ECO:0000256" key="1">
    <source>
        <dbReference type="ARBA" id="ARBA00004442"/>
    </source>
</evidence>
<feature type="non-terminal residue" evidence="4">
    <location>
        <position position="1"/>
    </location>
</feature>
<dbReference type="AlphaFoldDB" id="A0A7X5N2X5"/>
<keyword evidence="4" id="KW-0675">Receptor</keyword>
<dbReference type="GO" id="GO:0009279">
    <property type="term" value="C:cell outer membrane"/>
    <property type="evidence" value="ECO:0007669"/>
    <property type="project" value="UniProtKB-SubCell"/>
</dbReference>
<gene>
    <name evidence="4" type="ORF">G3W61_30120</name>
</gene>
<name>A0A7X5N2X5_XANPE</name>
<organism evidence="4 5">
    <name type="scientific">Xanthomonas perforans</name>
    <dbReference type="NCBI Taxonomy" id="442694"/>
    <lineage>
        <taxon>Bacteria</taxon>
        <taxon>Pseudomonadati</taxon>
        <taxon>Pseudomonadota</taxon>
        <taxon>Gammaproteobacteria</taxon>
        <taxon>Lysobacterales</taxon>
        <taxon>Lysobacteraceae</taxon>
        <taxon>Xanthomonas</taxon>
    </lineage>
</organism>
<sequence length="112" mass="12549">KLDNLVGQPDYTANATLFYNTGGLELRAAYNRQGKALRAIVSNIDWQDLYWSPRSQLDFTATYAISKQLSLIGQVSNLTHSRITSVTGPGQNLLKDSYSVPTTYWFGLRFTP</sequence>
<proteinExistence type="predicted"/>
<comment type="caution">
    <text evidence="4">The sequence shown here is derived from an EMBL/GenBank/DDBJ whole genome shotgun (WGS) entry which is preliminary data.</text>
</comment>
<dbReference type="PANTHER" id="PTHR40980:SF4">
    <property type="entry name" value="TONB-DEPENDENT RECEPTOR-LIKE BETA-BARREL DOMAIN-CONTAINING PROTEIN"/>
    <property type="match status" value="1"/>
</dbReference>
<protein>
    <submittedName>
        <fullName evidence="4">TonB-dependent receptor</fullName>
    </submittedName>
</protein>
<evidence type="ECO:0000313" key="5">
    <source>
        <dbReference type="Proteomes" id="UP000471082"/>
    </source>
</evidence>
<evidence type="ECO:0000256" key="2">
    <source>
        <dbReference type="ARBA" id="ARBA00023136"/>
    </source>
</evidence>
<dbReference type="SUPFAM" id="SSF56935">
    <property type="entry name" value="Porins"/>
    <property type="match status" value="1"/>
</dbReference>
<dbReference type="EMBL" id="JAAGYU010001634">
    <property type="protein sequence ID" value="NEL80500.1"/>
    <property type="molecule type" value="Genomic_DNA"/>
</dbReference>
<accession>A0A7X5N2X5</accession>
<comment type="subcellular location">
    <subcellularLocation>
        <location evidence="1">Cell outer membrane</location>
    </subcellularLocation>
</comment>
<evidence type="ECO:0000313" key="4">
    <source>
        <dbReference type="EMBL" id="NEL80500.1"/>
    </source>
</evidence>
<dbReference type="PANTHER" id="PTHR40980">
    <property type="entry name" value="PLUG DOMAIN-CONTAINING PROTEIN"/>
    <property type="match status" value="1"/>
</dbReference>
<dbReference type="Proteomes" id="UP000471082">
    <property type="component" value="Unassembled WGS sequence"/>
</dbReference>
<dbReference type="InterPro" id="IPR036942">
    <property type="entry name" value="Beta-barrel_TonB_sf"/>
</dbReference>